<protein>
    <submittedName>
        <fullName evidence="2">Uncharacterized protein</fullName>
    </submittedName>
</protein>
<feature type="compositionally biased region" description="Basic residues" evidence="1">
    <location>
        <begin position="607"/>
        <end position="627"/>
    </location>
</feature>
<feature type="region of interest" description="Disordered" evidence="1">
    <location>
        <begin position="18"/>
        <end position="42"/>
    </location>
</feature>
<gene>
    <name evidence="2" type="ORF">BC938DRAFT_475899</name>
</gene>
<dbReference type="AlphaFoldDB" id="A0A433PMH0"/>
<sequence>MQQTSNLIDFDDWNLTPANTGHDHSNHDRDDPTHAPTTNPAYEFTGVVTPTAVATDPFDGDDLADFLNTPTTAPDSAIAHPPAHNEFDDFAMFASSAPPGPDAEPDVGFPVMDNVASGLRKGMDEFASFGEDDEFHVDEFGDFGERKGEEEVVASGEMKIVDQSNEGDFLGDFDEGKVEVTASAEVKVVNSSNEGEFGDFDGEVVNSSNEGEFGDFDGEKVEVKMAMSAQMEVKDVNNGDDFGDSGQEKMDVVSERVETEDASMDDDFGGLGEGKMDVVVSAKVDVVDVNNEDDFGDFDEGSVHTEARTVGVSDDDDFGDFGEGSVHVEARAADATNDDDFGDFDEGQMSLPARPRDTGNTDAEFGNFDEAAPPERELEPPKRIVLIDPVEMKSLASLLASPDSTSSEILPHLTSLFDNLFPRDPANGRFTYTLMDSGVATPAYEEEAEGITTRPNDMTVGGYGGDTAVLTLSNFHLAHHHPSRALSDELWNKLSRDAVFYNPITGSVGQFQWSRSHTHREYLTALGVKVNLEDIFLYKSQLTQPDFSHHEPDPHPGLPARRPRCPRQPTPARDGTHSTVNALLRQRAANARAVHLVLVHTPSAPRRDRRDRRRRHGARRARRRRRAARRAAAAGRCCCCYRHTGGGARVGFGYR</sequence>
<proteinExistence type="predicted"/>
<accession>A0A433PMH0</accession>
<dbReference type="InterPro" id="IPR031355">
    <property type="entry name" value="YBL010C/LAA2-like"/>
</dbReference>
<reference evidence="2 3" key="1">
    <citation type="journal article" date="2018" name="New Phytol.">
        <title>Phylogenomics of Endogonaceae and evolution of mycorrhizas within Mucoromycota.</title>
        <authorList>
            <person name="Chang Y."/>
            <person name="Desiro A."/>
            <person name="Na H."/>
            <person name="Sandor L."/>
            <person name="Lipzen A."/>
            <person name="Clum A."/>
            <person name="Barry K."/>
            <person name="Grigoriev I.V."/>
            <person name="Martin F.M."/>
            <person name="Stajich J.E."/>
            <person name="Smith M.E."/>
            <person name="Bonito G."/>
            <person name="Spatafora J.W."/>
        </authorList>
    </citation>
    <scope>NUCLEOTIDE SEQUENCE [LARGE SCALE GENOMIC DNA]</scope>
    <source>
        <strain evidence="2 3">AD002</strain>
    </source>
</reference>
<name>A0A433PMH0_9FUNG</name>
<evidence type="ECO:0000313" key="3">
    <source>
        <dbReference type="Proteomes" id="UP000274822"/>
    </source>
</evidence>
<evidence type="ECO:0000313" key="2">
    <source>
        <dbReference type="EMBL" id="RUS18748.1"/>
    </source>
</evidence>
<dbReference type="Proteomes" id="UP000274822">
    <property type="component" value="Unassembled WGS sequence"/>
</dbReference>
<dbReference type="Pfam" id="PF17104">
    <property type="entry name" value="YBL010C_LAA2"/>
    <property type="match status" value="1"/>
</dbReference>
<keyword evidence="3" id="KW-1185">Reference proteome</keyword>
<feature type="compositionally biased region" description="Basic and acidic residues" evidence="1">
    <location>
        <begin position="21"/>
        <end position="33"/>
    </location>
</feature>
<dbReference type="EMBL" id="RBNJ01022088">
    <property type="protein sequence ID" value="RUS18748.1"/>
    <property type="molecule type" value="Genomic_DNA"/>
</dbReference>
<comment type="caution">
    <text evidence="2">The sequence shown here is derived from an EMBL/GenBank/DDBJ whole genome shotgun (WGS) entry which is preliminary data.</text>
</comment>
<feature type="region of interest" description="Disordered" evidence="1">
    <location>
        <begin position="545"/>
        <end position="577"/>
    </location>
</feature>
<evidence type="ECO:0000256" key="1">
    <source>
        <dbReference type="SAM" id="MobiDB-lite"/>
    </source>
</evidence>
<organism evidence="2 3">
    <name type="scientific">Jimgerdemannia flammicorona</name>
    <dbReference type="NCBI Taxonomy" id="994334"/>
    <lineage>
        <taxon>Eukaryota</taxon>
        <taxon>Fungi</taxon>
        <taxon>Fungi incertae sedis</taxon>
        <taxon>Mucoromycota</taxon>
        <taxon>Mucoromycotina</taxon>
        <taxon>Endogonomycetes</taxon>
        <taxon>Endogonales</taxon>
        <taxon>Endogonaceae</taxon>
        <taxon>Jimgerdemannia</taxon>
    </lineage>
</organism>
<feature type="region of interest" description="Disordered" evidence="1">
    <location>
        <begin position="600"/>
        <end position="627"/>
    </location>
</feature>